<evidence type="ECO:0008006" key="2">
    <source>
        <dbReference type="Google" id="ProtNLM"/>
    </source>
</evidence>
<organism evidence="1">
    <name type="scientific">marine metagenome</name>
    <dbReference type="NCBI Taxonomy" id="408172"/>
    <lineage>
        <taxon>unclassified sequences</taxon>
        <taxon>metagenomes</taxon>
        <taxon>ecological metagenomes</taxon>
    </lineage>
</organism>
<dbReference type="Gene3D" id="3.40.50.1970">
    <property type="match status" value="1"/>
</dbReference>
<dbReference type="AlphaFoldDB" id="A0A382D8J9"/>
<proteinExistence type="predicted"/>
<gene>
    <name evidence="1" type="ORF">METZ01_LOCUS186811</name>
</gene>
<evidence type="ECO:0000313" key="1">
    <source>
        <dbReference type="EMBL" id="SVB33957.1"/>
    </source>
</evidence>
<sequence>MDTTSFNFPTDTRVGPGVISQLNETLLALGIQRPLVVTDSGL</sequence>
<dbReference type="SUPFAM" id="SSF56796">
    <property type="entry name" value="Dehydroquinate synthase-like"/>
    <property type="match status" value="1"/>
</dbReference>
<feature type="non-terminal residue" evidence="1">
    <location>
        <position position="42"/>
    </location>
</feature>
<name>A0A382D8J9_9ZZZZ</name>
<reference evidence="1" key="1">
    <citation type="submission" date="2018-05" db="EMBL/GenBank/DDBJ databases">
        <authorList>
            <person name="Lanie J.A."/>
            <person name="Ng W.-L."/>
            <person name="Kazmierczak K.M."/>
            <person name="Andrzejewski T.M."/>
            <person name="Davidsen T.M."/>
            <person name="Wayne K.J."/>
            <person name="Tettelin H."/>
            <person name="Glass J.I."/>
            <person name="Rusch D."/>
            <person name="Podicherti R."/>
            <person name="Tsui H.-C.T."/>
            <person name="Winkler M.E."/>
        </authorList>
    </citation>
    <scope>NUCLEOTIDE SEQUENCE</scope>
</reference>
<protein>
    <recommendedName>
        <fullName evidence="2">Alcohol dehydrogenase iron-type/glycerol dehydrogenase GldA domain-containing protein</fullName>
    </recommendedName>
</protein>
<accession>A0A382D8J9</accession>
<dbReference type="EMBL" id="UINC01037845">
    <property type="protein sequence ID" value="SVB33957.1"/>
    <property type="molecule type" value="Genomic_DNA"/>
</dbReference>